<evidence type="ECO:0008006" key="3">
    <source>
        <dbReference type="Google" id="ProtNLM"/>
    </source>
</evidence>
<evidence type="ECO:0000313" key="2">
    <source>
        <dbReference type="Proteomes" id="UP000824029"/>
    </source>
</evidence>
<organism evidence="1 2">
    <name type="scientific">Candidatus Olsenella stercoravium</name>
    <dbReference type="NCBI Taxonomy" id="2838713"/>
    <lineage>
        <taxon>Bacteria</taxon>
        <taxon>Bacillati</taxon>
        <taxon>Actinomycetota</taxon>
        <taxon>Coriobacteriia</taxon>
        <taxon>Coriobacteriales</taxon>
        <taxon>Atopobiaceae</taxon>
        <taxon>Olsenella</taxon>
    </lineage>
</organism>
<name>A0A9D2DJD9_9ACTN</name>
<proteinExistence type="predicted"/>
<dbReference type="AlphaFoldDB" id="A0A9D2DJD9"/>
<gene>
    <name evidence="1" type="ORF">IAA22_01910</name>
</gene>
<protein>
    <recommendedName>
        <fullName evidence="3">Phage terminase, small subunit</fullName>
    </recommendedName>
</protein>
<accession>A0A9D2DJD9</accession>
<reference evidence="1" key="1">
    <citation type="journal article" date="2021" name="PeerJ">
        <title>Extensive microbial diversity within the chicken gut microbiome revealed by metagenomics and culture.</title>
        <authorList>
            <person name="Gilroy R."/>
            <person name="Ravi A."/>
            <person name="Getino M."/>
            <person name="Pursley I."/>
            <person name="Horton D.L."/>
            <person name="Alikhan N.F."/>
            <person name="Baker D."/>
            <person name="Gharbi K."/>
            <person name="Hall N."/>
            <person name="Watson M."/>
            <person name="Adriaenssens E.M."/>
            <person name="Foster-Nyarko E."/>
            <person name="Jarju S."/>
            <person name="Secka A."/>
            <person name="Antonio M."/>
            <person name="Oren A."/>
            <person name="Chaudhuri R.R."/>
            <person name="La Ragione R."/>
            <person name="Hildebrand F."/>
            <person name="Pallen M.J."/>
        </authorList>
    </citation>
    <scope>NUCLEOTIDE SEQUENCE</scope>
    <source>
        <strain evidence="1">ChiHecolR3B27-1887</strain>
    </source>
</reference>
<reference evidence="1" key="2">
    <citation type="submission" date="2021-04" db="EMBL/GenBank/DDBJ databases">
        <authorList>
            <person name="Gilroy R."/>
        </authorList>
    </citation>
    <scope>NUCLEOTIDE SEQUENCE</scope>
    <source>
        <strain evidence="1">ChiHecolR3B27-1887</strain>
    </source>
</reference>
<dbReference type="Proteomes" id="UP000824029">
    <property type="component" value="Unassembled WGS sequence"/>
</dbReference>
<comment type="caution">
    <text evidence="1">The sequence shown here is derived from an EMBL/GenBank/DDBJ whole genome shotgun (WGS) entry which is preliminary data.</text>
</comment>
<evidence type="ECO:0000313" key="1">
    <source>
        <dbReference type="EMBL" id="HIZ17854.1"/>
    </source>
</evidence>
<sequence length="116" mass="12503">MDSRARAESICASLPEPTRARAVELAENVLWMEGKLANAREVIGKSSVAIPYDNGGGQRGIRKNPAFDGYNSLMSSYTKALKQLCEMLGVQEVESGDDDLDAILAGTAKTRATRAR</sequence>
<dbReference type="EMBL" id="DXBZ01000037">
    <property type="protein sequence ID" value="HIZ17854.1"/>
    <property type="molecule type" value="Genomic_DNA"/>
</dbReference>